<evidence type="ECO:0000313" key="3">
    <source>
        <dbReference type="EnsemblMetazoa" id="ASIC004067-PA"/>
    </source>
</evidence>
<keyword evidence="4" id="KW-1185">Reference proteome</keyword>
<evidence type="ECO:0000256" key="1">
    <source>
        <dbReference type="SAM" id="MobiDB-lite"/>
    </source>
</evidence>
<evidence type="ECO:0000313" key="2">
    <source>
        <dbReference type="EMBL" id="KFB36898.1"/>
    </source>
</evidence>
<reference evidence="3" key="2">
    <citation type="submission" date="2020-05" db="UniProtKB">
        <authorList>
            <consortium name="EnsemblMetazoa"/>
        </authorList>
    </citation>
    <scope>IDENTIFICATION</scope>
</reference>
<evidence type="ECO:0000313" key="4">
    <source>
        <dbReference type="Proteomes" id="UP000030765"/>
    </source>
</evidence>
<dbReference type="EMBL" id="KE524806">
    <property type="protein sequence ID" value="KFB36898.1"/>
    <property type="molecule type" value="Genomic_DNA"/>
</dbReference>
<dbReference type="AlphaFoldDB" id="A0A084VG04"/>
<name>A0A084VG04_ANOSI</name>
<dbReference type="VEuPathDB" id="VectorBase:ASIC004067"/>
<dbReference type="EMBL" id="ATLV01012593">
    <property type="status" value="NOT_ANNOTATED_CDS"/>
    <property type="molecule type" value="Genomic_DNA"/>
</dbReference>
<gene>
    <name evidence="2" type="ORF">ZHAS_00004067</name>
</gene>
<feature type="region of interest" description="Disordered" evidence="1">
    <location>
        <begin position="47"/>
        <end position="67"/>
    </location>
</feature>
<dbReference type="Proteomes" id="UP000030765">
    <property type="component" value="Unassembled WGS sequence"/>
</dbReference>
<protein>
    <submittedName>
        <fullName evidence="2 3">Pogo transposable element with KRAB domain-like protein</fullName>
    </submittedName>
</protein>
<reference evidence="2 4" key="1">
    <citation type="journal article" date="2014" name="BMC Genomics">
        <title>Genome sequence of Anopheles sinensis provides insight into genetics basis of mosquito competence for malaria parasites.</title>
        <authorList>
            <person name="Zhou D."/>
            <person name="Zhang D."/>
            <person name="Ding G."/>
            <person name="Shi L."/>
            <person name="Hou Q."/>
            <person name="Ye Y."/>
            <person name="Xu Y."/>
            <person name="Zhou H."/>
            <person name="Xiong C."/>
            <person name="Li S."/>
            <person name="Yu J."/>
            <person name="Hong S."/>
            <person name="Yu X."/>
            <person name="Zou P."/>
            <person name="Chen C."/>
            <person name="Chang X."/>
            <person name="Wang W."/>
            <person name="Lv Y."/>
            <person name="Sun Y."/>
            <person name="Ma L."/>
            <person name="Shen B."/>
            <person name="Zhu C."/>
        </authorList>
    </citation>
    <scope>NUCLEOTIDE SEQUENCE [LARGE SCALE GENOMIC DNA]</scope>
</reference>
<organism evidence="2">
    <name type="scientific">Anopheles sinensis</name>
    <name type="common">Mosquito</name>
    <dbReference type="NCBI Taxonomy" id="74873"/>
    <lineage>
        <taxon>Eukaryota</taxon>
        <taxon>Metazoa</taxon>
        <taxon>Ecdysozoa</taxon>
        <taxon>Arthropoda</taxon>
        <taxon>Hexapoda</taxon>
        <taxon>Insecta</taxon>
        <taxon>Pterygota</taxon>
        <taxon>Neoptera</taxon>
        <taxon>Endopterygota</taxon>
        <taxon>Diptera</taxon>
        <taxon>Nematocera</taxon>
        <taxon>Culicoidea</taxon>
        <taxon>Culicidae</taxon>
        <taxon>Anophelinae</taxon>
        <taxon>Anopheles</taxon>
    </lineage>
</organism>
<accession>A0A084VG04</accession>
<dbReference type="EnsemblMetazoa" id="ASIC004067-RA">
    <property type="protein sequence ID" value="ASIC004067-PA"/>
    <property type="gene ID" value="ASIC004067"/>
</dbReference>
<sequence>MEPIKRARFVPKEFDPLFGEGASILGSDAREMMLPWWMDAEFAYTPGREPRSPRRHKGQIFCSRMAE</sequence>
<proteinExistence type="predicted"/>